<reference evidence="16" key="1">
    <citation type="submission" date="2025-08" db="UniProtKB">
        <authorList>
            <consortium name="Ensembl"/>
        </authorList>
    </citation>
    <scope>IDENTIFICATION</scope>
</reference>
<feature type="region of interest" description="Disordered" evidence="14">
    <location>
        <begin position="117"/>
        <end position="179"/>
    </location>
</feature>
<feature type="domain" description="C2H2-type" evidence="15">
    <location>
        <begin position="230"/>
        <end position="257"/>
    </location>
</feature>
<dbReference type="InterPro" id="IPR013087">
    <property type="entry name" value="Znf_C2H2_type"/>
</dbReference>
<evidence type="ECO:0000256" key="9">
    <source>
        <dbReference type="ARBA" id="ARBA00023125"/>
    </source>
</evidence>
<keyword evidence="10" id="KW-0804">Transcription</keyword>
<evidence type="ECO:0000313" key="16">
    <source>
        <dbReference type="Ensembl" id="ENSMMSP00000021171.1"/>
    </source>
</evidence>
<comment type="function">
    <text evidence="1">May be involved in transcriptional regulation.</text>
</comment>
<comment type="subcellular location">
    <subcellularLocation>
        <location evidence="2">Nucleus</location>
    </subcellularLocation>
</comment>
<evidence type="ECO:0000313" key="17">
    <source>
        <dbReference type="Proteomes" id="UP000694544"/>
    </source>
</evidence>
<dbReference type="InterPro" id="IPR036236">
    <property type="entry name" value="Znf_C2H2_sf"/>
</dbReference>
<feature type="compositionally biased region" description="Basic residues" evidence="14">
    <location>
        <begin position="162"/>
        <end position="174"/>
    </location>
</feature>
<keyword evidence="9" id="KW-0238">DNA-binding</keyword>
<dbReference type="GeneTree" id="ENSGT00940000162551"/>
<sequence>MRTDAPTGPTWEEGMEMRLGPAARARSLLFPPVAGWCSSPASEGSAAVATAAKGGARSPAPRVGPSAGLSSPLHVSSSTPGLKRGARGVNGLRLSQELVQVLPLGFWASRMLEREAESAAGGVEPSPTDKEPVTKGEAPDQGPPQKPSQSVPEPAASTRAPSRPRRRPPPQRPHRCPDCDKAFSYPSKLATHRLAHGGARPHPCPDCPKAFSYPSKLAAHRLTHSGARPHPCPHCPKAFGHRSKLAAHLWTHAPARPYPCPDCPKSFCYPSKLAAHRHTHHATDARPYPCPHCPKAFSFPSKLAAHRLCHDPPTAPGSQATARHRCSSCDQAFGQRRLLLVHQRSHHQAESPGERE</sequence>
<evidence type="ECO:0000256" key="3">
    <source>
        <dbReference type="ARBA" id="ARBA00006991"/>
    </source>
</evidence>
<feature type="domain" description="C2H2-type" evidence="15">
    <location>
        <begin position="174"/>
        <end position="201"/>
    </location>
</feature>
<dbReference type="SMART" id="SM00355">
    <property type="entry name" value="ZnF_C2H2"/>
    <property type="match status" value="6"/>
</dbReference>
<reference evidence="16" key="2">
    <citation type="submission" date="2025-09" db="UniProtKB">
        <authorList>
            <consortium name="Ensembl"/>
        </authorList>
    </citation>
    <scope>IDENTIFICATION</scope>
</reference>
<evidence type="ECO:0000256" key="6">
    <source>
        <dbReference type="ARBA" id="ARBA00022771"/>
    </source>
</evidence>
<dbReference type="PANTHER" id="PTHR47772">
    <property type="entry name" value="ZINC FINGER PROTEIN 200"/>
    <property type="match status" value="1"/>
</dbReference>
<evidence type="ECO:0000256" key="5">
    <source>
        <dbReference type="ARBA" id="ARBA00022737"/>
    </source>
</evidence>
<evidence type="ECO:0000256" key="7">
    <source>
        <dbReference type="ARBA" id="ARBA00022833"/>
    </source>
</evidence>
<dbReference type="SUPFAM" id="SSF57667">
    <property type="entry name" value="beta-beta-alpha zinc fingers"/>
    <property type="match status" value="3"/>
</dbReference>
<evidence type="ECO:0000256" key="4">
    <source>
        <dbReference type="ARBA" id="ARBA00022723"/>
    </source>
</evidence>
<evidence type="ECO:0000256" key="12">
    <source>
        <dbReference type="ARBA" id="ARBA00068599"/>
    </source>
</evidence>
<keyword evidence="6 13" id="KW-0863">Zinc-finger</keyword>
<gene>
    <name evidence="16" type="primary">ZNF575</name>
</gene>
<feature type="domain" description="C2H2-type" evidence="15">
    <location>
        <begin position="258"/>
        <end position="285"/>
    </location>
</feature>
<feature type="region of interest" description="Disordered" evidence="14">
    <location>
        <begin position="50"/>
        <end position="84"/>
    </location>
</feature>
<evidence type="ECO:0000259" key="15">
    <source>
        <dbReference type="PROSITE" id="PS50157"/>
    </source>
</evidence>
<dbReference type="Gene3D" id="3.30.160.60">
    <property type="entry name" value="Classic Zinc Finger"/>
    <property type="match status" value="5"/>
</dbReference>
<keyword evidence="8" id="KW-0805">Transcription regulation</keyword>
<dbReference type="PROSITE" id="PS50157">
    <property type="entry name" value="ZINC_FINGER_C2H2_2"/>
    <property type="match status" value="6"/>
</dbReference>
<keyword evidence="4" id="KW-0479">Metal-binding</keyword>
<dbReference type="AlphaFoldDB" id="A0A8C6E5G7"/>
<evidence type="ECO:0000256" key="2">
    <source>
        <dbReference type="ARBA" id="ARBA00004123"/>
    </source>
</evidence>
<keyword evidence="7" id="KW-0862">Zinc</keyword>
<feature type="domain" description="C2H2-type" evidence="15">
    <location>
        <begin position="202"/>
        <end position="229"/>
    </location>
</feature>
<feature type="domain" description="C2H2-type" evidence="15">
    <location>
        <begin position="288"/>
        <end position="315"/>
    </location>
</feature>
<proteinExistence type="inferred from homology"/>
<keyword evidence="17" id="KW-1185">Reference proteome</keyword>
<keyword evidence="5" id="KW-0677">Repeat</keyword>
<evidence type="ECO:0000256" key="14">
    <source>
        <dbReference type="SAM" id="MobiDB-lite"/>
    </source>
</evidence>
<evidence type="ECO:0000256" key="10">
    <source>
        <dbReference type="ARBA" id="ARBA00023163"/>
    </source>
</evidence>
<dbReference type="PANTHER" id="PTHR47772:SF10">
    <property type="entry name" value="ZINC FINGER PROTEIN 358"/>
    <property type="match status" value="1"/>
</dbReference>
<dbReference type="GO" id="GO:0008270">
    <property type="term" value="F:zinc ion binding"/>
    <property type="evidence" value="ECO:0007669"/>
    <property type="project" value="UniProtKB-KW"/>
</dbReference>
<evidence type="ECO:0000256" key="11">
    <source>
        <dbReference type="ARBA" id="ARBA00023242"/>
    </source>
</evidence>
<evidence type="ECO:0000256" key="1">
    <source>
        <dbReference type="ARBA" id="ARBA00003767"/>
    </source>
</evidence>
<evidence type="ECO:0000256" key="13">
    <source>
        <dbReference type="PROSITE-ProRule" id="PRU00042"/>
    </source>
</evidence>
<name>A0A8C6E5G7_MOSMO</name>
<organism evidence="16 17">
    <name type="scientific">Moschus moschiferus</name>
    <name type="common">Siberian musk deer</name>
    <name type="synonym">Moschus sibiricus</name>
    <dbReference type="NCBI Taxonomy" id="68415"/>
    <lineage>
        <taxon>Eukaryota</taxon>
        <taxon>Metazoa</taxon>
        <taxon>Chordata</taxon>
        <taxon>Craniata</taxon>
        <taxon>Vertebrata</taxon>
        <taxon>Euteleostomi</taxon>
        <taxon>Mammalia</taxon>
        <taxon>Eutheria</taxon>
        <taxon>Laurasiatheria</taxon>
        <taxon>Artiodactyla</taxon>
        <taxon>Ruminantia</taxon>
        <taxon>Pecora</taxon>
        <taxon>Moschidae</taxon>
        <taxon>Moschus</taxon>
    </lineage>
</organism>
<dbReference type="GO" id="GO:0005634">
    <property type="term" value="C:nucleus"/>
    <property type="evidence" value="ECO:0007669"/>
    <property type="project" value="UniProtKB-SubCell"/>
</dbReference>
<feature type="compositionally biased region" description="Basic and acidic residues" evidence="14">
    <location>
        <begin position="127"/>
        <end position="138"/>
    </location>
</feature>
<dbReference type="GO" id="GO:0003677">
    <property type="term" value="F:DNA binding"/>
    <property type="evidence" value="ECO:0007669"/>
    <property type="project" value="UniProtKB-KW"/>
</dbReference>
<protein>
    <recommendedName>
        <fullName evidence="12">Zinc finger protein 575</fullName>
    </recommendedName>
</protein>
<dbReference type="PROSITE" id="PS00028">
    <property type="entry name" value="ZINC_FINGER_C2H2_1"/>
    <property type="match status" value="6"/>
</dbReference>
<accession>A0A8C6E5G7</accession>
<dbReference type="InterPro" id="IPR050636">
    <property type="entry name" value="C2H2-ZF_domain-containing"/>
</dbReference>
<keyword evidence="11" id="KW-0539">Nucleus</keyword>
<dbReference type="Proteomes" id="UP000694544">
    <property type="component" value="Unplaced"/>
</dbReference>
<evidence type="ECO:0000256" key="8">
    <source>
        <dbReference type="ARBA" id="ARBA00023015"/>
    </source>
</evidence>
<dbReference type="FunFam" id="3.30.160.60:FF:000100">
    <property type="entry name" value="Zinc finger 45-like"/>
    <property type="match status" value="1"/>
</dbReference>
<dbReference type="Ensembl" id="ENSMMST00000023366.1">
    <property type="protein sequence ID" value="ENSMMSP00000021171.1"/>
    <property type="gene ID" value="ENSMMSG00000015882.1"/>
</dbReference>
<feature type="compositionally biased region" description="Low complexity" evidence="14">
    <location>
        <begin position="152"/>
        <end position="161"/>
    </location>
</feature>
<comment type="similarity">
    <text evidence="3">Belongs to the krueppel C2H2-type zinc-finger protein family.</text>
</comment>
<dbReference type="FunFam" id="3.30.160.60:FF:000565">
    <property type="entry name" value="Zinc finger protein 575"/>
    <property type="match status" value="3"/>
</dbReference>
<feature type="domain" description="C2H2-type" evidence="15">
    <location>
        <begin position="324"/>
        <end position="352"/>
    </location>
</feature>
<dbReference type="Pfam" id="PF00096">
    <property type="entry name" value="zf-C2H2"/>
    <property type="match status" value="5"/>
</dbReference>